<gene>
    <name evidence="1" type="ORF">BV22DRAFT_1134800</name>
</gene>
<evidence type="ECO:0000313" key="2">
    <source>
        <dbReference type="Proteomes" id="UP000790709"/>
    </source>
</evidence>
<proteinExistence type="predicted"/>
<protein>
    <submittedName>
        <fullName evidence="1">Uncharacterized protein</fullName>
    </submittedName>
</protein>
<sequence>MGFSLHAPIRSLDSDSEYKQHIIGQLLNNFNYLNTYDTLRRDVFVRYLENDLMVFLILDVVWLGGHSKDVDLSQLDNIFALAGAALHCSIDEYTTSKYKNIEFSKKNYYDVFQRIVKYIKITI</sequence>
<keyword evidence="2" id="KW-1185">Reference proteome</keyword>
<organism evidence="1 2">
    <name type="scientific">Leucogyrophana mollusca</name>
    <dbReference type="NCBI Taxonomy" id="85980"/>
    <lineage>
        <taxon>Eukaryota</taxon>
        <taxon>Fungi</taxon>
        <taxon>Dikarya</taxon>
        <taxon>Basidiomycota</taxon>
        <taxon>Agaricomycotina</taxon>
        <taxon>Agaricomycetes</taxon>
        <taxon>Agaricomycetidae</taxon>
        <taxon>Boletales</taxon>
        <taxon>Boletales incertae sedis</taxon>
        <taxon>Leucogyrophana</taxon>
    </lineage>
</organism>
<name>A0ACB8AXS7_9AGAM</name>
<reference evidence="1" key="1">
    <citation type="journal article" date="2021" name="New Phytol.">
        <title>Evolutionary innovations through gain and loss of genes in the ectomycorrhizal Boletales.</title>
        <authorList>
            <person name="Wu G."/>
            <person name="Miyauchi S."/>
            <person name="Morin E."/>
            <person name="Kuo A."/>
            <person name="Drula E."/>
            <person name="Varga T."/>
            <person name="Kohler A."/>
            <person name="Feng B."/>
            <person name="Cao Y."/>
            <person name="Lipzen A."/>
            <person name="Daum C."/>
            <person name="Hundley H."/>
            <person name="Pangilinan J."/>
            <person name="Johnson J."/>
            <person name="Barry K."/>
            <person name="LaButti K."/>
            <person name="Ng V."/>
            <person name="Ahrendt S."/>
            <person name="Min B."/>
            <person name="Choi I.G."/>
            <person name="Park H."/>
            <person name="Plett J.M."/>
            <person name="Magnuson J."/>
            <person name="Spatafora J.W."/>
            <person name="Nagy L.G."/>
            <person name="Henrissat B."/>
            <person name="Grigoriev I.V."/>
            <person name="Yang Z.L."/>
            <person name="Xu J."/>
            <person name="Martin F.M."/>
        </authorList>
    </citation>
    <scope>NUCLEOTIDE SEQUENCE</scope>
    <source>
        <strain evidence="1">KUC20120723A-06</strain>
    </source>
</reference>
<accession>A0ACB8AXS7</accession>
<dbReference type="EMBL" id="MU266838">
    <property type="protein sequence ID" value="KAH7918172.1"/>
    <property type="molecule type" value="Genomic_DNA"/>
</dbReference>
<comment type="caution">
    <text evidence="1">The sequence shown here is derived from an EMBL/GenBank/DDBJ whole genome shotgun (WGS) entry which is preliminary data.</text>
</comment>
<dbReference type="Proteomes" id="UP000790709">
    <property type="component" value="Unassembled WGS sequence"/>
</dbReference>
<evidence type="ECO:0000313" key="1">
    <source>
        <dbReference type="EMBL" id="KAH7918172.1"/>
    </source>
</evidence>